<dbReference type="AlphaFoldDB" id="A0A1N6CMB3"/>
<proteinExistence type="predicted"/>
<name>A0A1N6CMB3_9SPHN</name>
<dbReference type="EMBL" id="FSQW01000001">
    <property type="protein sequence ID" value="SIN59627.1"/>
    <property type="molecule type" value="Genomic_DNA"/>
</dbReference>
<dbReference type="Gene3D" id="3.30.2000.30">
    <property type="match status" value="1"/>
</dbReference>
<dbReference type="InterPro" id="IPR053745">
    <property type="entry name" value="Viral_Tail_Comp_sf"/>
</dbReference>
<gene>
    <name evidence="1" type="ORF">SAMN02745824_0156</name>
</gene>
<evidence type="ECO:0000313" key="1">
    <source>
        <dbReference type="EMBL" id="SIN59627.1"/>
    </source>
</evidence>
<protein>
    <recommendedName>
        <fullName evidence="3">DUF3168 domain-containing protein</fullName>
    </recommendedName>
</protein>
<evidence type="ECO:0008006" key="3">
    <source>
        <dbReference type="Google" id="ProtNLM"/>
    </source>
</evidence>
<accession>A0A1N6CMB3</accession>
<reference evidence="2" key="1">
    <citation type="submission" date="2016-11" db="EMBL/GenBank/DDBJ databases">
        <authorList>
            <person name="Varghese N."/>
            <person name="Submissions S."/>
        </authorList>
    </citation>
    <scope>NUCLEOTIDE SEQUENCE [LARGE SCALE GENOMIC DNA]</scope>
    <source>
        <strain evidence="2">DSM 22363</strain>
    </source>
</reference>
<dbReference type="InterPro" id="IPR021508">
    <property type="entry name" value="Gp17-like"/>
</dbReference>
<dbReference type="Proteomes" id="UP000185192">
    <property type="component" value="Unassembled WGS sequence"/>
</dbReference>
<dbReference type="Pfam" id="PF11367">
    <property type="entry name" value="Tail_completion_gp17"/>
    <property type="match status" value="1"/>
</dbReference>
<evidence type="ECO:0000313" key="2">
    <source>
        <dbReference type="Proteomes" id="UP000185192"/>
    </source>
</evidence>
<keyword evidence="2" id="KW-1185">Reference proteome</keyword>
<sequence>MSSALDAVQISLVSALQGDQALMEAVSGIYDGPPPRAEYPYVSLSTGASRDWSHKTGAGRLLSIGLTVHDSGDSAARIHQIMAMIEAILEGGVAEPAEWQIVTFAFHRSRILRSATGPWRGLIEYRARCLQN</sequence>
<organism evidence="1 2">
    <name type="scientific">Parasphingorhabdus marina DSM 22363</name>
    <dbReference type="NCBI Taxonomy" id="1123272"/>
    <lineage>
        <taxon>Bacteria</taxon>
        <taxon>Pseudomonadati</taxon>
        <taxon>Pseudomonadota</taxon>
        <taxon>Alphaproteobacteria</taxon>
        <taxon>Sphingomonadales</taxon>
        <taxon>Sphingomonadaceae</taxon>
        <taxon>Parasphingorhabdus</taxon>
    </lineage>
</organism>
<dbReference type="RefSeq" id="WP_074203274.1">
    <property type="nucleotide sequence ID" value="NZ_FSQW01000001.1"/>
</dbReference>
<dbReference type="STRING" id="1123272.SAMN02745824_0156"/>